<dbReference type="InterPro" id="IPR006665">
    <property type="entry name" value="OmpA-like"/>
</dbReference>
<dbReference type="RefSeq" id="WP_161350241.1">
    <property type="nucleotide sequence ID" value="NZ_WTUX01000006.1"/>
</dbReference>
<name>A0A845LZB8_9RHOB</name>
<dbReference type="AlphaFoldDB" id="A0A845LZB8"/>
<sequence>MKTFRAAICAALLLIGMVPGARANDVTLTSRDGAMEMAGDLIGYDGRYYRIDTEYGVLTIDGTGVTCEGPGCPNLIAYTAEMTISGAAGVTEALLPALIEAFALSEGYSVTREEQAGRGPVFALFRDDDPVPVARFFLRLTTSAEAFADLVAEQADIVVTLREPTRSERLMARDAGLGDLDAVRQSRVLALDALVPVVNPDNPVRRLGIDTLASVYAGDVAEWTALGGEAAPITLYLQDPGQGFGMVFQRDVMAPADRDFASSVLTKPSGESVTRAVEADPFGLGITNFSRPGLTEMLTLTGECRFEIAPDQLAIKAGDYPLAAPIYLFRPAVRLPQTGRDFMRFLRTGAAERVIQRLGLVDQGIDEIPFDRQGTRLANAIAQAGSEIGLEELQRMVARMDGMRRLTLTYRFKGGSTALDAPSRSNVGLLAEALEAGLLDGRRLVFVGFSDGQGAAPLNRRLSQRRADTVRRAVLEAAETFDPARVTFETDAFGEALPMACDDTDWGRRINRRVEVWVE</sequence>
<keyword evidence="2" id="KW-0472">Membrane</keyword>
<dbReference type="Proteomes" id="UP000467322">
    <property type="component" value="Unassembled WGS sequence"/>
</dbReference>
<dbReference type="Gene3D" id="3.40.190.10">
    <property type="entry name" value="Periplasmic binding protein-like II"/>
    <property type="match status" value="2"/>
</dbReference>
<keyword evidence="6" id="KW-1185">Reference proteome</keyword>
<dbReference type="PROSITE" id="PS51123">
    <property type="entry name" value="OMPA_2"/>
    <property type="match status" value="1"/>
</dbReference>
<reference evidence="5 6" key="1">
    <citation type="submission" date="2019-12" db="EMBL/GenBank/DDBJ databases">
        <title>Maritimibacter sp. nov. sp. isolated from sea sand.</title>
        <authorList>
            <person name="Kim J."/>
            <person name="Jeong S.E."/>
            <person name="Jung H.S."/>
            <person name="Jeon C.O."/>
        </authorList>
    </citation>
    <scope>NUCLEOTIDE SEQUENCE [LARGE SCALE GENOMIC DNA]</scope>
    <source>
        <strain evidence="5 6">DP07</strain>
    </source>
</reference>
<dbReference type="EMBL" id="WTUX01000006">
    <property type="protein sequence ID" value="MZR12129.1"/>
    <property type="molecule type" value="Genomic_DNA"/>
</dbReference>
<dbReference type="Gene3D" id="3.30.1330.60">
    <property type="entry name" value="OmpA-like domain"/>
    <property type="match status" value="1"/>
</dbReference>
<evidence type="ECO:0000256" key="1">
    <source>
        <dbReference type="ARBA" id="ARBA00022729"/>
    </source>
</evidence>
<keyword evidence="1 3" id="KW-0732">Signal</keyword>
<evidence type="ECO:0000256" key="3">
    <source>
        <dbReference type="SAM" id="SignalP"/>
    </source>
</evidence>
<gene>
    <name evidence="5" type="ORF">GQE99_03735</name>
</gene>
<feature type="signal peptide" evidence="3">
    <location>
        <begin position="1"/>
        <end position="23"/>
    </location>
</feature>
<evidence type="ECO:0000313" key="6">
    <source>
        <dbReference type="Proteomes" id="UP000467322"/>
    </source>
</evidence>
<dbReference type="Pfam" id="PF12849">
    <property type="entry name" value="PBP_like_2"/>
    <property type="match status" value="1"/>
</dbReference>
<dbReference type="PANTHER" id="PTHR30570:SF1">
    <property type="entry name" value="PHOSPHATE-BINDING PROTEIN PSTS"/>
    <property type="match status" value="1"/>
</dbReference>
<dbReference type="InterPro" id="IPR024370">
    <property type="entry name" value="PBP_domain"/>
</dbReference>
<comment type="caution">
    <text evidence="5">The sequence shown here is derived from an EMBL/GenBank/DDBJ whole genome shotgun (WGS) entry which is preliminary data.</text>
</comment>
<dbReference type="PANTHER" id="PTHR30570">
    <property type="entry name" value="PERIPLASMIC PHOSPHATE BINDING COMPONENT OF PHOSPHATE ABC TRANSPORTER"/>
    <property type="match status" value="1"/>
</dbReference>
<organism evidence="5 6">
    <name type="scientific">Maritimibacter harenae</name>
    <dbReference type="NCBI Taxonomy" id="2606218"/>
    <lineage>
        <taxon>Bacteria</taxon>
        <taxon>Pseudomonadati</taxon>
        <taxon>Pseudomonadota</taxon>
        <taxon>Alphaproteobacteria</taxon>
        <taxon>Rhodobacterales</taxon>
        <taxon>Roseobacteraceae</taxon>
        <taxon>Maritimibacter</taxon>
    </lineage>
</organism>
<dbReference type="InterPro" id="IPR036737">
    <property type="entry name" value="OmpA-like_sf"/>
</dbReference>
<protein>
    <submittedName>
        <fullName evidence="5">OmpA family protein</fullName>
    </submittedName>
</protein>
<dbReference type="Pfam" id="PF00691">
    <property type="entry name" value="OmpA"/>
    <property type="match status" value="1"/>
</dbReference>
<dbReference type="SUPFAM" id="SSF103088">
    <property type="entry name" value="OmpA-like"/>
    <property type="match status" value="1"/>
</dbReference>
<feature type="chain" id="PRO_5032465511" evidence="3">
    <location>
        <begin position="24"/>
        <end position="519"/>
    </location>
</feature>
<evidence type="ECO:0000256" key="2">
    <source>
        <dbReference type="PROSITE-ProRule" id="PRU00473"/>
    </source>
</evidence>
<feature type="domain" description="OmpA-like" evidence="4">
    <location>
        <begin position="399"/>
        <end position="519"/>
    </location>
</feature>
<evidence type="ECO:0000313" key="5">
    <source>
        <dbReference type="EMBL" id="MZR12129.1"/>
    </source>
</evidence>
<dbReference type="InterPro" id="IPR050811">
    <property type="entry name" value="Phosphate_ABC_transporter"/>
</dbReference>
<dbReference type="CDD" id="cd07185">
    <property type="entry name" value="OmpA_C-like"/>
    <property type="match status" value="1"/>
</dbReference>
<dbReference type="GO" id="GO:0016020">
    <property type="term" value="C:membrane"/>
    <property type="evidence" value="ECO:0007669"/>
    <property type="project" value="UniProtKB-UniRule"/>
</dbReference>
<accession>A0A845LZB8</accession>
<dbReference type="SUPFAM" id="SSF53850">
    <property type="entry name" value="Periplasmic binding protein-like II"/>
    <property type="match status" value="1"/>
</dbReference>
<evidence type="ECO:0000259" key="4">
    <source>
        <dbReference type="PROSITE" id="PS51123"/>
    </source>
</evidence>
<proteinExistence type="predicted"/>